<accession>A0A2J9PLN1</accession>
<dbReference type="InterPro" id="IPR051158">
    <property type="entry name" value="Metallophosphoesterase_sf"/>
</dbReference>
<dbReference type="Gene3D" id="3.60.21.10">
    <property type="match status" value="1"/>
</dbReference>
<dbReference type="EMBL" id="NBTM02000001">
    <property type="protein sequence ID" value="PNL91259.1"/>
    <property type="molecule type" value="Genomic_DNA"/>
</dbReference>
<name>A0A2J9PLN1_9LACT</name>
<protein>
    <recommendedName>
        <fullName evidence="2">Calcineurin-like phosphoesterase domain-containing protein</fullName>
    </recommendedName>
</protein>
<evidence type="ECO:0000313" key="4">
    <source>
        <dbReference type="Proteomes" id="UP000192813"/>
    </source>
</evidence>
<feature type="region of interest" description="Disordered" evidence="1">
    <location>
        <begin position="363"/>
        <end position="416"/>
    </location>
</feature>
<sequence length="454" mass="50407">MTKKSAFNTLLGLGTLALGAAYVRWQNYTVGTTDYFVENPRFKDSLNGFTIAHLSDLHLPEQNVDLNDILDHVYDMQPNIIAITGDIVQTDASNLDEATLFTFFKALTDIAPTFATFGNHDAVSLQHNLLVRTMGAAGVVHLNDRAITYTYKGQPLTLMGLDDKKNKYFLVGDALRTVDLTADQMAQPKILLAHHPEAFLRYHENINKSPDLVLSGHAHGGQIRVPGIGGLFAPNQGKFPKYTAGVFYLPGNPDKQMVVSRGIGPSSFPIRLNNRPEVIAVHLTTDIDRAVDGLTKSIDYITEQEGGVTFQQVEAQYLARKQERAQAQGYFSVTPDATSSQEIIDAIDEEANVGAYTLVPNEEETDMTDPRKNPFVDNNDYDDDAVDRSTIEAPKYEADDEEKVPHNPSIKSSYILLDPETNERTVVDENVNTEKIFSDNLNEDVFIVKDPKKK</sequence>
<dbReference type="AlphaFoldDB" id="A0A2J9PLN1"/>
<proteinExistence type="predicted"/>
<evidence type="ECO:0000313" key="3">
    <source>
        <dbReference type="EMBL" id="PNL91259.1"/>
    </source>
</evidence>
<dbReference type="Pfam" id="PF00149">
    <property type="entry name" value="Metallophos"/>
    <property type="match status" value="1"/>
</dbReference>
<feature type="compositionally biased region" description="Basic and acidic residues" evidence="1">
    <location>
        <begin position="386"/>
        <end position="397"/>
    </location>
</feature>
<gene>
    <name evidence="3" type="ORF">A6J77_003035</name>
</gene>
<dbReference type="SUPFAM" id="SSF56300">
    <property type="entry name" value="Metallo-dependent phosphatases"/>
    <property type="match status" value="1"/>
</dbReference>
<dbReference type="PANTHER" id="PTHR31302">
    <property type="entry name" value="TRANSMEMBRANE PROTEIN WITH METALLOPHOSPHOESTERASE DOMAIN-RELATED"/>
    <property type="match status" value="1"/>
</dbReference>
<dbReference type="RefSeq" id="WP_083068111.1">
    <property type="nucleotide sequence ID" value="NZ_JALXKY010000023.1"/>
</dbReference>
<reference evidence="4" key="1">
    <citation type="submission" date="2017-12" db="EMBL/GenBank/DDBJ databases">
        <title>FDA dAtabase for Regulatory Grade micrObial Sequences (FDA-ARGOS): Supporting development and validation of Infectious Disease Dx tests.</title>
        <authorList>
            <person name="Hoffmann M."/>
            <person name="Allard M."/>
            <person name="Evans P."/>
            <person name="Brown E."/>
            <person name="Tallon L."/>
            <person name="Sadzewicz L."/>
            <person name="Sengamalay N."/>
            <person name="Ott S."/>
            <person name="Godinez A."/>
            <person name="Nagaraj S."/>
            <person name="Vavikolanu K."/>
            <person name="Aluvathingal J."/>
            <person name="Nadendla S."/>
            <person name="Sichtig H."/>
        </authorList>
    </citation>
    <scope>NUCLEOTIDE SEQUENCE [LARGE SCALE GENOMIC DNA]</scope>
    <source>
        <strain evidence="4">FDAARGOS_249</strain>
    </source>
</reference>
<dbReference type="GO" id="GO:0016787">
    <property type="term" value="F:hydrolase activity"/>
    <property type="evidence" value="ECO:0007669"/>
    <property type="project" value="InterPro"/>
</dbReference>
<dbReference type="InterPro" id="IPR004843">
    <property type="entry name" value="Calcineurin-like_PHP"/>
</dbReference>
<dbReference type="InterPro" id="IPR029052">
    <property type="entry name" value="Metallo-depent_PP-like"/>
</dbReference>
<dbReference type="Proteomes" id="UP000192813">
    <property type="component" value="Unassembled WGS sequence"/>
</dbReference>
<comment type="caution">
    <text evidence="3">The sequence shown here is derived from an EMBL/GenBank/DDBJ whole genome shotgun (WGS) entry which is preliminary data.</text>
</comment>
<feature type="domain" description="Calcineurin-like phosphoesterase" evidence="2">
    <location>
        <begin position="50"/>
        <end position="220"/>
    </location>
</feature>
<evidence type="ECO:0000259" key="2">
    <source>
        <dbReference type="Pfam" id="PF00149"/>
    </source>
</evidence>
<evidence type="ECO:0000256" key="1">
    <source>
        <dbReference type="SAM" id="MobiDB-lite"/>
    </source>
</evidence>
<organism evidence="3 4">
    <name type="scientific">Aerococcus viridans</name>
    <dbReference type="NCBI Taxonomy" id="1377"/>
    <lineage>
        <taxon>Bacteria</taxon>
        <taxon>Bacillati</taxon>
        <taxon>Bacillota</taxon>
        <taxon>Bacilli</taxon>
        <taxon>Lactobacillales</taxon>
        <taxon>Aerococcaceae</taxon>
        <taxon>Aerococcus</taxon>
    </lineage>
</organism>
<dbReference type="PANTHER" id="PTHR31302:SF0">
    <property type="entry name" value="TRANSMEMBRANE PROTEIN WITH METALLOPHOSPHOESTERASE DOMAIN"/>
    <property type="match status" value="1"/>
</dbReference>